<comment type="caution">
    <text evidence="2">The sequence shown here is derived from an EMBL/GenBank/DDBJ whole genome shotgun (WGS) entry which is preliminary data.</text>
</comment>
<gene>
    <name evidence="2" type="ORF">QQF64_015804</name>
</gene>
<name>A0ABR3LMF0_9TELE</name>
<organism evidence="2 3">
    <name type="scientific">Cirrhinus molitorella</name>
    <name type="common">mud carp</name>
    <dbReference type="NCBI Taxonomy" id="172907"/>
    <lineage>
        <taxon>Eukaryota</taxon>
        <taxon>Metazoa</taxon>
        <taxon>Chordata</taxon>
        <taxon>Craniata</taxon>
        <taxon>Vertebrata</taxon>
        <taxon>Euteleostomi</taxon>
        <taxon>Actinopterygii</taxon>
        <taxon>Neopterygii</taxon>
        <taxon>Teleostei</taxon>
        <taxon>Ostariophysi</taxon>
        <taxon>Cypriniformes</taxon>
        <taxon>Cyprinidae</taxon>
        <taxon>Labeoninae</taxon>
        <taxon>Labeonini</taxon>
        <taxon>Cirrhinus</taxon>
    </lineage>
</organism>
<reference evidence="2 3" key="1">
    <citation type="submission" date="2023-09" db="EMBL/GenBank/DDBJ databases">
        <authorList>
            <person name="Wang M."/>
        </authorList>
    </citation>
    <scope>NUCLEOTIDE SEQUENCE [LARGE SCALE GENOMIC DNA]</scope>
    <source>
        <strain evidence="2">GT-2023</strain>
        <tissue evidence="2">Liver</tissue>
    </source>
</reference>
<proteinExistence type="predicted"/>
<evidence type="ECO:0000256" key="1">
    <source>
        <dbReference type="SAM" id="MobiDB-lite"/>
    </source>
</evidence>
<evidence type="ECO:0000313" key="2">
    <source>
        <dbReference type="EMBL" id="KAL1253575.1"/>
    </source>
</evidence>
<evidence type="ECO:0000313" key="3">
    <source>
        <dbReference type="Proteomes" id="UP001558613"/>
    </source>
</evidence>
<feature type="region of interest" description="Disordered" evidence="1">
    <location>
        <begin position="26"/>
        <end position="78"/>
    </location>
</feature>
<feature type="region of interest" description="Disordered" evidence="1">
    <location>
        <begin position="1"/>
        <end position="20"/>
    </location>
</feature>
<accession>A0ABR3LMF0</accession>
<keyword evidence="3" id="KW-1185">Reference proteome</keyword>
<protein>
    <submittedName>
        <fullName evidence="2">Uncharacterized protein</fullName>
    </submittedName>
</protein>
<feature type="compositionally biased region" description="Polar residues" evidence="1">
    <location>
        <begin position="1"/>
        <end position="11"/>
    </location>
</feature>
<sequence length="132" mass="14757">MNLTPSATQQPRSVKSSYSRVFSRSSEQCGSVCVPIADGTPPVTAARVRHRPPHRPSAGDSRLRSSSHHLSEHQRRSWTSTSFLLAEHARRPAIFSSRSQTPHRYDRIPLAACCTCAVTRRSCRPTKAQIHR</sequence>
<dbReference type="Proteomes" id="UP001558613">
    <property type="component" value="Unassembled WGS sequence"/>
</dbReference>
<dbReference type="EMBL" id="JAYMGO010000020">
    <property type="protein sequence ID" value="KAL1253575.1"/>
    <property type="molecule type" value="Genomic_DNA"/>
</dbReference>